<dbReference type="GO" id="GO:0016020">
    <property type="term" value="C:membrane"/>
    <property type="evidence" value="ECO:0007669"/>
    <property type="project" value="UniProtKB-SubCell"/>
</dbReference>
<proteinExistence type="predicted"/>
<dbReference type="PANTHER" id="PTHR23278:SF25">
    <property type="entry name" value="GH14967P"/>
    <property type="match status" value="1"/>
</dbReference>
<feature type="compositionally biased region" description="Basic and acidic residues" evidence="6">
    <location>
        <begin position="715"/>
        <end position="729"/>
    </location>
</feature>
<sequence length="913" mass="101424">MMGFIRVYYLFMIIVDISTSVKDVPSFSIEALIGETVYLPCNISTQEINDDIELILWYREDKGTPIYSVDIRDRDPNAAKRWSDETVFSNRAYFLFDKLPGELAVQNAKDSDTGVYRCRVDFKVAQTRNSIVNLTIIVPPERISIRDESNSERTTVVGPYSEGDTMKLKCDVIGGKPQPKLTWYRDGYQIQSETFMVPSGRYLRSEIVVERLSRQDLNSRFTCKAINHPRATAIESSVQLDMNFAPLNIRLLGAHQHQPLSAGRRYDLLCQSAGSRPPAIITWYRDGERLDRTTETTSSDGNQTTSTLSITLSRSDAGKYLSCKAYNHMSPSEALEDGWRLDIQYIPEATVRLGSSLDPDNIREGTDVYFDCIITAHPGVYKVEWRHNGRMLPHNISLGVIISNHSLVLQSVSRTTAGNYSCVGYNSEGDGESLPFELNVMYAPTCAPQQPRVYGVAKHENAQIKCIVDANPPEVDFKWTFNNSAESIDVAASHVSRHGTSSFVSYRPVTELDYGTLLCSATNKIGKQKHPCIFHIIAAGRPDQVHNCTVTNISMTSMSVRCSEGFNGGLQQQFMLEVRDLQTNELRANYSSPVPRFTVNSLMPSAIYLASVYAFNAKGRSDPTVVQAAMLRMPEKQPTGEKVLNFKVEQRPRSTFSLNPLISIAIGIGAAILVGSCILMIILRIVCGKRNQRKDVHHNTTVRVASPGPSIKSCGSRDYDGNESDEKNPDVIPETIESDQDQVEFIRRRQQQHISTIDTSSPSRLLLASNASSNSSFVPNSNIQIHKTHNAIGYCTLRNGSLHGQNQMRDHSGNSISMSPVPKSFQNPSNTCTLPRHHNNHWPSYGGTIAGTAVRNMSQTITISQSQPPPPSCIAMQSLGPNARPRVCIGLGLNPEDDVETPLMLKRESSVVL</sequence>
<evidence type="ECO:0000256" key="1">
    <source>
        <dbReference type="ARBA" id="ARBA00004167"/>
    </source>
</evidence>
<feature type="domain" description="Ig-like" evidence="9">
    <location>
        <begin position="444"/>
        <end position="523"/>
    </location>
</feature>
<dbReference type="Proteomes" id="UP001153620">
    <property type="component" value="Chromosome 3"/>
</dbReference>
<feature type="transmembrane region" description="Helical" evidence="7">
    <location>
        <begin position="661"/>
        <end position="683"/>
    </location>
</feature>
<feature type="region of interest" description="Disordered" evidence="6">
    <location>
        <begin position="698"/>
        <end position="738"/>
    </location>
</feature>
<reference evidence="11" key="2">
    <citation type="submission" date="2022-10" db="EMBL/GenBank/DDBJ databases">
        <authorList>
            <consortium name="ENA_rothamsted_submissions"/>
            <consortium name="culmorum"/>
            <person name="King R."/>
        </authorList>
    </citation>
    <scope>NUCLEOTIDE SEQUENCE</scope>
</reference>
<evidence type="ECO:0000313" key="11">
    <source>
        <dbReference type="EMBL" id="CAG9809672.1"/>
    </source>
</evidence>
<dbReference type="InterPro" id="IPR003599">
    <property type="entry name" value="Ig_sub"/>
</dbReference>
<evidence type="ECO:0000256" key="3">
    <source>
        <dbReference type="ARBA" id="ARBA00022989"/>
    </source>
</evidence>
<feature type="chain" id="PRO_5040164094" description="Sidestep protein" evidence="8">
    <location>
        <begin position="21"/>
        <end position="913"/>
    </location>
</feature>
<dbReference type="PROSITE" id="PS50853">
    <property type="entry name" value="FN3"/>
    <property type="match status" value="1"/>
</dbReference>
<evidence type="ECO:0000256" key="7">
    <source>
        <dbReference type="SAM" id="Phobius"/>
    </source>
</evidence>
<dbReference type="InterPro" id="IPR003961">
    <property type="entry name" value="FN3_dom"/>
</dbReference>
<feature type="domain" description="Ig-like" evidence="9">
    <location>
        <begin position="246"/>
        <end position="336"/>
    </location>
</feature>
<dbReference type="Pfam" id="PF07686">
    <property type="entry name" value="V-set"/>
    <property type="match status" value="1"/>
</dbReference>
<dbReference type="PANTHER" id="PTHR23278">
    <property type="entry name" value="SIDESTEP PROTEIN"/>
    <property type="match status" value="1"/>
</dbReference>
<evidence type="ECO:0000256" key="2">
    <source>
        <dbReference type="ARBA" id="ARBA00022692"/>
    </source>
</evidence>
<dbReference type="SUPFAM" id="SSF48726">
    <property type="entry name" value="Immunoglobulin"/>
    <property type="match status" value="5"/>
</dbReference>
<dbReference type="SMART" id="SM00408">
    <property type="entry name" value="IGc2"/>
    <property type="match status" value="5"/>
</dbReference>
<dbReference type="InterPro" id="IPR013783">
    <property type="entry name" value="Ig-like_fold"/>
</dbReference>
<evidence type="ECO:0008006" key="13">
    <source>
        <dbReference type="Google" id="ProtNLM"/>
    </source>
</evidence>
<dbReference type="InterPro" id="IPR036116">
    <property type="entry name" value="FN3_sf"/>
</dbReference>
<keyword evidence="3 7" id="KW-1133">Transmembrane helix</keyword>
<dbReference type="InterPro" id="IPR007110">
    <property type="entry name" value="Ig-like_dom"/>
</dbReference>
<keyword evidence="2 7" id="KW-0812">Transmembrane</keyword>
<dbReference type="InterPro" id="IPR013106">
    <property type="entry name" value="Ig_V-set"/>
</dbReference>
<dbReference type="Pfam" id="PF13895">
    <property type="entry name" value="Ig_2"/>
    <property type="match status" value="1"/>
</dbReference>
<feature type="signal peptide" evidence="8">
    <location>
        <begin position="1"/>
        <end position="20"/>
    </location>
</feature>
<dbReference type="AlphaFoldDB" id="A0A9N9WXB0"/>
<dbReference type="InterPro" id="IPR003598">
    <property type="entry name" value="Ig_sub2"/>
</dbReference>
<organism evidence="11 12">
    <name type="scientific">Chironomus riparius</name>
    <dbReference type="NCBI Taxonomy" id="315576"/>
    <lineage>
        <taxon>Eukaryota</taxon>
        <taxon>Metazoa</taxon>
        <taxon>Ecdysozoa</taxon>
        <taxon>Arthropoda</taxon>
        <taxon>Hexapoda</taxon>
        <taxon>Insecta</taxon>
        <taxon>Pterygota</taxon>
        <taxon>Neoptera</taxon>
        <taxon>Endopterygota</taxon>
        <taxon>Diptera</taxon>
        <taxon>Nematocera</taxon>
        <taxon>Chironomoidea</taxon>
        <taxon>Chironomidae</taxon>
        <taxon>Chironominae</taxon>
        <taxon>Chironomus</taxon>
    </lineage>
</organism>
<dbReference type="CDD" id="cd00096">
    <property type="entry name" value="Ig"/>
    <property type="match status" value="1"/>
</dbReference>
<dbReference type="OrthoDB" id="10006996at2759"/>
<dbReference type="SMART" id="SM00409">
    <property type="entry name" value="IG"/>
    <property type="match status" value="5"/>
</dbReference>
<reference evidence="11" key="1">
    <citation type="submission" date="2022-01" db="EMBL/GenBank/DDBJ databases">
        <authorList>
            <person name="King R."/>
        </authorList>
    </citation>
    <scope>NUCLEOTIDE SEQUENCE</scope>
</reference>
<protein>
    <recommendedName>
        <fullName evidence="13">Sidestep protein</fullName>
    </recommendedName>
</protein>
<dbReference type="EMBL" id="OU895879">
    <property type="protein sequence ID" value="CAG9809672.1"/>
    <property type="molecule type" value="Genomic_DNA"/>
</dbReference>
<dbReference type="InterPro" id="IPR036179">
    <property type="entry name" value="Ig-like_dom_sf"/>
</dbReference>
<keyword evidence="12" id="KW-1185">Reference proteome</keyword>
<accession>A0A9N9WXB0</accession>
<evidence type="ECO:0000259" key="9">
    <source>
        <dbReference type="PROSITE" id="PS50835"/>
    </source>
</evidence>
<evidence type="ECO:0000256" key="4">
    <source>
        <dbReference type="ARBA" id="ARBA00023136"/>
    </source>
</evidence>
<feature type="domain" description="Ig-like" evidence="9">
    <location>
        <begin position="347"/>
        <end position="439"/>
    </location>
</feature>
<name>A0A9N9WXB0_9DIPT</name>
<dbReference type="SUPFAM" id="SSF49265">
    <property type="entry name" value="Fibronectin type III"/>
    <property type="match status" value="1"/>
</dbReference>
<dbReference type="Gene3D" id="2.60.40.10">
    <property type="entry name" value="Immunoglobulins"/>
    <property type="match status" value="6"/>
</dbReference>
<gene>
    <name evidence="11" type="ORF">CHIRRI_LOCUS12492</name>
</gene>
<feature type="domain" description="Fibronectin type-III" evidence="10">
    <location>
        <begin position="541"/>
        <end position="636"/>
    </location>
</feature>
<keyword evidence="4 7" id="KW-0472">Membrane</keyword>
<keyword evidence="5" id="KW-1015">Disulfide bond</keyword>
<dbReference type="SMART" id="SM00060">
    <property type="entry name" value="FN3"/>
    <property type="match status" value="1"/>
</dbReference>
<evidence type="ECO:0000313" key="12">
    <source>
        <dbReference type="Proteomes" id="UP001153620"/>
    </source>
</evidence>
<evidence type="ECO:0000256" key="8">
    <source>
        <dbReference type="SAM" id="SignalP"/>
    </source>
</evidence>
<keyword evidence="8" id="KW-0732">Signal</keyword>
<dbReference type="Pfam" id="PF13927">
    <property type="entry name" value="Ig_3"/>
    <property type="match status" value="2"/>
</dbReference>
<evidence type="ECO:0000256" key="5">
    <source>
        <dbReference type="ARBA" id="ARBA00023157"/>
    </source>
</evidence>
<comment type="subcellular location">
    <subcellularLocation>
        <location evidence="1">Membrane</location>
        <topology evidence="1">Single-pass membrane protein</topology>
    </subcellularLocation>
</comment>
<dbReference type="Pfam" id="PF08205">
    <property type="entry name" value="C2-set_2"/>
    <property type="match status" value="1"/>
</dbReference>
<evidence type="ECO:0000259" key="10">
    <source>
        <dbReference type="PROSITE" id="PS50853"/>
    </source>
</evidence>
<evidence type="ECO:0000256" key="6">
    <source>
        <dbReference type="SAM" id="MobiDB-lite"/>
    </source>
</evidence>
<dbReference type="InterPro" id="IPR013162">
    <property type="entry name" value="CD80_C2-set"/>
</dbReference>
<feature type="domain" description="Ig-like" evidence="9">
    <location>
        <begin position="19"/>
        <end position="135"/>
    </location>
</feature>
<feature type="domain" description="Ig-like" evidence="9">
    <location>
        <begin position="140"/>
        <end position="241"/>
    </location>
</feature>
<dbReference type="CDD" id="cd00063">
    <property type="entry name" value="FN3"/>
    <property type="match status" value="1"/>
</dbReference>
<dbReference type="PROSITE" id="PS50835">
    <property type="entry name" value="IG_LIKE"/>
    <property type="match status" value="5"/>
</dbReference>